<dbReference type="RefSeq" id="WP_085228959.1">
    <property type="nucleotide sequence ID" value="NZ_BSQD01000008.1"/>
</dbReference>
<proteinExistence type="predicted"/>
<dbReference type="Proteomes" id="UP000192911">
    <property type="component" value="Unassembled WGS sequence"/>
</dbReference>
<name>A0A1X7FSJ0_TRICW</name>
<dbReference type="AlphaFoldDB" id="A0A1X7FSJ0"/>
<dbReference type="OrthoDB" id="9805360at2"/>
<dbReference type="InterPro" id="IPR002744">
    <property type="entry name" value="MIP18-like"/>
</dbReference>
<evidence type="ECO:0000313" key="3">
    <source>
        <dbReference type="Proteomes" id="UP000192911"/>
    </source>
</evidence>
<dbReference type="InterPro" id="IPR052339">
    <property type="entry name" value="Fe-S_Maturation_MIP18"/>
</dbReference>
<dbReference type="PANTHER" id="PTHR42831:SF1">
    <property type="entry name" value="FE-S PROTEIN MATURATION AUXILIARY FACTOR YITW"/>
    <property type="match status" value="1"/>
</dbReference>
<dbReference type="STRING" id="28094.SAMN06295900_11153"/>
<dbReference type="EMBL" id="FXAH01000011">
    <property type="protein sequence ID" value="SMF57969.1"/>
    <property type="molecule type" value="Genomic_DNA"/>
</dbReference>
<dbReference type="Pfam" id="PF01883">
    <property type="entry name" value="FeS_assembly_P"/>
    <property type="match status" value="1"/>
</dbReference>
<dbReference type="InterPro" id="IPR034904">
    <property type="entry name" value="FSCA_dom_sf"/>
</dbReference>
<accession>A0A1X7FSJ0</accession>
<keyword evidence="3" id="KW-1185">Reference proteome</keyword>
<evidence type="ECO:0000259" key="1">
    <source>
        <dbReference type="Pfam" id="PF01883"/>
    </source>
</evidence>
<protein>
    <submittedName>
        <fullName evidence="2">Metal-sulfur cluster biosynthetic enzyme</fullName>
    </submittedName>
</protein>
<feature type="domain" description="MIP18 family-like" evidence="1">
    <location>
        <begin position="15"/>
        <end position="79"/>
    </location>
</feature>
<evidence type="ECO:0000313" key="2">
    <source>
        <dbReference type="EMBL" id="SMF57969.1"/>
    </source>
</evidence>
<dbReference type="GeneID" id="95552897"/>
<dbReference type="Gene3D" id="3.30.300.130">
    <property type="entry name" value="Fe-S cluster assembly (FSCA)"/>
    <property type="match status" value="1"/>
</dbReference>
<organism evidence="2 3">
    <name type="scientific">Trinickia caryophylli</name>
    <name type="common">Paraburkholderia caryophylli</name>
    <dbReference type="NCBI Taxonomy" id="28094"/>
    <lineage>
        <taxon>Bacteria</taxon>
        <taxon>Pseudomonadati</taxon>
        <taxon>Pseudomonadota</taxon>
        <taxon>Betaproteobacteria</taxon>
        <taxon>Burkholderiales</taxon>
        <taxon>Burkholderiaceae</taxon>
        <taxon>Trinickia</taxon>
    </lineage>
</organism>
<dbReference type="PANTHER" id="PTHR42831">
    <property type="entry name" value="FE-S PROTEIN MATURATION AUXILIARY FACTOR YITW"/>
    <property type="match status" value="1"/>
</dbReference>
<reference evidence="3" key="1">
    <citation type="submission" date="2017-04" db="EMBL/GenBank/DDBJ databases">
        <authorList>
            <person name="Varghese N."/>
            <person name="Submissions S."/>
        </authorList>
    </citation>
    <scope>NUCLEOTIDE SEQUENCE [LARGE SCALE GENOMIC DNA]</scope>
    <source>
        <strain evidence="3">Ballard 720</strain>
    </source>
</reference>
<sequence length="112" mass="12021">MTAASTIHPALPGESDVREALRYVVDPEVGVNIVDLGLVYAIDVKPEALRIALTMTSPACPMGQMIIDDVHEVVDALTPAGMAVDVDLVWEPPWEPAMMTEAARKVLGWPDG</sequence>
<dbReference type="SUPFAM" id="SSF117916">
    <property type="entry name" value="Fe-S cluster assembly (FSCA) domain-like"/>
    <property type="match status" value="1"/>
</dbReference>
<gene>
    <name evidence="2" type="ORF">SAMN06295900_11153</name>
</gene>